<comment type="caution">
    <text evidence="1">The sequence shown here is derived from an EMBL/GenBank/DDBJ whole genome shotgun (WGS) entry which is preliminary data.</text>
</comment>
<sequence length="82" mass="9160">MNSPQPESPLWMRLYVIAEAMEDPASSEAEIIGLLRGLEEGFAETNDPAEQFPVFATLRLCRSVDKMLARLRASPASRLPRD</sequence>
<accession>A0A3L7DXX9</accession>
<dbReference type="EMBL" id="QRAN01000021">
    <property type="protein sequence ID" value="RLQ20692.1"/>
    <property type="molecule type" value="Genomic_DNA"/>
</dbReference>
<protein>
    <submittedName>
        <fullName evidence="1">Uncharacterized protein</fullName>
    </submittedName>
</protein>
<proteinExistence type="predicted"/>
<organism evidence="1 2">
    <name type="scientific">Seongchinamella sediminis</name>
    <dbReference type="NCBI Taxonomy" id="2283635"/>
    <lineage>
        <taxon>Bacteria</taxon>
        <taxon>Pseudomonadati</taxon>
        <taxon>Pseudomonadota</taxon>
        <taxon>Gammaproteobacteria</taxon>
        <taxon>Cellvibrionales</taxon>
        <taxon>Halieaceae</taxon>
        <taxon>Seongchinamella</taxon>
    </lineage>
</organism>
<dbReference type="Proteomes" id="UP000265509">
    <property type="component" value="Unassembled WGS sequence"/>
</dbReference>
<dbReference type="RefSeq" id="WP_117956686.1">
    <property type="nucleotide sequence ID" value="NZ_QRAN01000021.1"/>
</dbReference>
<reference evidence="1 2" key="1">
    <citation type="submission" date="2018-07" db="EMBL/GenBank/DDBJ databases">
        <title>Halioglobus sp. genome submission.</title>
        <authorList>
            <person name="Ye M.-Q."/>
            <person name="Du Z.-J."/>
        </authorList>
    </citation>
    <scope>NUCLEOTIDE SEQUENCE [LARGE SCALE GENOMIC DNA]</scope>
    <source>
        <strain evidence="1 2">U0301</strain>
    </source>
</reference>
<dbReference type="OrthoDB" id="9943140at2"/>
<keyword evidence="2" id="KW-1185">Reference proteome</keyword>
<name>A0A3L7DXX9_9GAMM</name>
<gene>
    <name evidence="1" type="ORF">DWB85_16310</name>
</gene>
<evidence type="ECO:0000313" key="1">
    <source>
        <dbReference type="EMBL" id="RLQ20692.1"/>
    </source>
</evidence>
<evidence type="ECO:0000313" key="2">
    <source>
        <dbReference type="Proteomes" id="UP000265509"/>
    </source>
</evidence>
<dbReference type="AlphaFoldDB" id="A0A3L7DXX9"/>